<keyword evidence="1" id="KW-0812">Transmembrane</keyword>
<keyword evidence="1" id="KW-1133">Transmembrane helix</keyword>
<feature type="transmembrane region" description="Helical" evidence="1">
    <location>
        <begin position="113"/>
        <end position="134"/>
    </location>
</feature>
<evidence type="ECO:0000313" key="2">
    <source>
        <dbReference type="EMBL" id="VCY86499.1"/>
    </source>
</evidence>
<accession>A0A3P5DWS4</accession>
<sequence>MIYFREVCMVFLRQINSCRKESRKFVSFQPEKTLFRQYCLPGNNFKLINFVVECFFCNRTKRPKNCLKYYNTFLLKCINISDTVLWVVRRKLREFIGVFVIQIFGIKPTFTGILHLISICSLFIISLHGASLITKSSQFYFVTK</sequence>
<organism evidence="2 3">
    <name type="scientific">Escherichia coli</name>
    <dbReference type="NCBI Taxonomy" id="562"/>
    <lineage>
        <taxon>Bacteria</taxon>
        <taxon>Pseudomonadati</taxon>
        <taxon>Pseudomonadota</taxon>
        <taxon>Gammaproteobacteria</taxon>
        <taxon>Enterobacterales</taxon>
        <taxon>Enterobacteriaceae</taxon>
        <taxon>Escherichia</taxon>
    </lineage>
</organism>
<dbReference type="EMBL" id="UWXJ01000001">
    <property type="protein sequence ID" value="VCY86499.1"/>
    <property type="molecule type" value="Genomic_DNA"/>
</dbReference>
<dbReference type="Proteomes" id="UP000281521">
    <property type="component" value="Unassembled WGS sequence"/>
</dbReference>
<protein>
    <submittedName>
        <fullName evidence="2">Uncharacterized protein</fullName>
    </submittedName>
</protein>
<evidence type="ECO:0000313" key="3">
    <source>
        <dbReference type="Proteomes" id="UP000281521"/>
    </source>
</evidence>
<proteinExistence type="predicted"/>
<gene>
    <name evidence="2" type="ORF">BANRA_05238</name>
</gene>
<evidence type="ECO:0000256" key="1">
    <source>
        <dbReference type="SAM" id="Phobius"/>
    </source>
</evidence>
<dbReference type="AlphaFoldDB" id="A0A3P5DWS4"/>
<keyword evidence="1" id="KW-0472">Membrane</keyword>
<name>A0A3P5DWS4_ECOLX</name>
<reference evidence="2 3" key="1">
    <citation type="submission" date="2018-10" db="EMBL/GenBank/DDBJ databases">
        <authorList>
            <person name="Noll B N."/>
        </authorList>
    </citation>
    <scope>NUCLEOTIDE SEQUENCE [LARGE SCALE GENOMIC DNA]</scope>
    <source>
        <strain evidence="2">Ecoli022</strain>
    </source>
</reference>